<dbReference type="Proteomes" id="UP000005953">
    <property type="component" value="Unassembled WGS sequence"/>
</dbReference>
<dbReference type="HOGENOM" id="CLU_056776_3_2_6"/>
<dbReference type="EMBL" id="AAOE01000018">
    <property type="protein sequence ID" value="EAR08645.1"/>
    <property type="molecule type" value="Genomic_DNA"/>
</dbReference>
<dbReference type="InterPro" id="IPR036265">
    <property type="entry name" value="HIT-like_sf"/>
</dbReference>
<dbReference type="PANTHER" id="PTHR46648:SF1">
    <property type="entry name" value="ADENOSINE 5'-MONOPHOSPHORAMIDASE HNT1"/>
    <property type="match status" value="1"/>
</dbReference>
<reference evidence="5 6" key="1">
    <citation type="submission" date="2006-02" db="EMBL/GenBank/DDBJ databases">
        <authorList>
            <person name="Pinhassi J."/>
            <person name="Pedros-Alio C."/>
            <person name="Ferriera S."/>
            <person name="Johnson J."/>
            <person name="Kravitz S."/>
            <person name="Halpern A."/>
            <person name="Remington K."/>
            <person name="Beeson K."/>
            <person name="Tran B."/>
            <person name="Rogers Y.-H."/>
            <person name="Friedman R."/>
            <person name="Venter J.C."/>
        </authorList>
    </citation>
    <scope>NUCLEOTIDE SEQUENCE [LARGE SCALE GENOMIC DNA]</scope>
    <source>
        <strain evidence="5 6">MED297</strain>
    </source>
</reference>
<feature type="short sequence motif" description="Histidine triad motif" evidence="2 3">
    <location>
        <begin position="99"/>
        <end position="103"/>
    </location>
</feature>
<comment type="caution">
    <text evidence="5">The sequence shown here is derived from an EMBL/GenBank/DDBJ whole genome shotgun (WGS) entry which is preliminary data.</text>
</comment>
<keyword evidence="5" id="KW-0378">Hydrolase</keyword>
<dbReference type="InterPro" id="IPR011146">
    <property type="entry name" value="HIT-like"/>
</dbReference>
<organism evidence="5 6">
    <name type="scientific">Reinekea blandensis MED297</name>
    <dbReference type="NCBI Taxonomy" id="314283"/>
    <lineage>
        <taxon>Bacteria</taxon>
        <taxon>Pseudomonadati</taxon>
        <taxon>Pseudomonadota</taxon>
        <taxon>Gammaproteobacteria</taxon>
        <taxon>Oceanospirillales</taxon>
        <taxon>Saccharospirillaceae</taxon>
        <taxon>Reinekea</taxon>
    </lineage>
</organism>
<evidence type="ECO:0000259" key="4">
    <source>
        <dbReference type="PROSITE" id="PS51084"/>
    </source>
</evidence>
<gene>
    <name evidence="5" type="ORF">MED297_03035</name>
</gene>
<protein>
    <submittedName>
        <fullName evidence="5">Diadenosine tetraphosphate hydrolase</fullName>
    </submittedName>
</protein>
<keyword evidence="6" id="KW-1185">Reference proteome</keyword>
<name>A4BGZ9_9GAMM</name>
<feature type="active site" description="Tele-AMP-histidine intermediate" evidence="1">
    <location>
        <position position="101"/>
    </location>
</feature>
<feature type="domain" description="HIT" evidence="4">
    <location>
        <begin position="6"/>
        <end position="114"/>
    </location>
</feature>
<sequence length="135" mass="15473">MESTTTVEKIVRRELPAAIVYESDHVIAFADHDPINFGHLLIAPVKPYKTFLDLPEAVFLEIHEVARDLYRRLEAKYQPDGIGFMQNNGTYPDFNALDHYHLHIFPRFKGDQFGWKTSELGLQSVEALQASLTDL</sequence>
<evidence type="ECO:0000256" key="2">
    <source>
        <dbReference type="PIRSR" id="PIRSR601310-3"/>
    </source>
</evidence>
<dbReference type="PANTHER" id="PTHR46648">
    <property type="entry name" value="HIT FAMILY PROTEIN 1"/>
    <property type="match status" value="1"/>
</dbReference>
<dbReference type="SUPFAM" id="SSF54197">
    <property type="entry name" value="HIT-like"/>
    <property type="match status" value="1"/>
</dbReference>
<dbReference type="Gene3D" id="3.30.428.10">
    <property type="entry name" value="HIT-like"/>
    <property type="match status" value="1"/>
</dbReference>
<proteinExistence type="predicted"/>
<dbReference type="STRING" id="314283.MED297_03035"/>
<dbReference type="RefSeq" id="WP_008047271.1">
    <property type="nucleotide sequence ID" value="NZ_CH724153.1"/>
</dbReference>
<evidence type="ECO:0000256" key="1">
    <source>
        <dbReference type="PIRSR" id="PIRSR601310-1"/>
    </source>
</evidence>
<evidence type="ECO:0000313" key="5">
    <source>
        <dbReference type="EMBL" id="EAR08645.1"/>
    </source>
</evidence>
<evidence type="ECO:0000313" key="6">
    <source>
        <dbReference type="Proteomes" id="UP000005953"/>
    </source>
</evidence>
<dbReference type="PROSITE" id="PS51084">
    <property type="entry name" value="HIT_2"/>
    <property type="match status" value="1"/>
</dbReference>
<dbReference type="InterPro" id="IPR001310">
    <property type="entry name" value="Histidine_triad_HIT"/>
</dbReference>
<accession>A4BGZ9</accession>
<evidence type="ECO:0000256" key="3">
    <source>
        <dbReference type="PROSITE-ProRule" id="PRU00464"/>
    </source>
</evidence>
<dbReference type="Pfam" id="PF01230">
    <property type="entry name" value="HIT"/>
    <property type="match status" value="1"/>
</dbReference>
<dbReference type="GO" id="GO:0016787">
    <property type="term" value="F:hydrolase activity"/>
    <property type="evidence" value="ECO:0007669"/>
    <property type="project" value="UniProtKB-KW"/>
</dbReference>
<dbReference type="PRINTS" id="PR00332">
    <property type="entry name" value="HISTRIAD"/>
</dbReference>
<dbReference type="OrthoDB" id="9784774at2"/>
<dbReference type="GO" id="GO:0009117">
    <property type="term" value="P:nucleotide metabolic process"/>
    <property type="evidence" value="ECO:0007669"/>
    <property type="project" value="TreeGrafter"/>
</dbReference>
<dbReference type="AlphaFoldDB" id="A4BGZ9"/>